<reference evidence="1" key="1">
    <citation type="submission" date="2023-01" db="EMBL/GenBank/DDBJ databases">
        <title>Genome assembly of the deep-sea coral Lophelia pertusa.</title>
        <authorList>
            <person name="Herrera S."/>
            <person name="Cordes E."/>
        </authorList>
    </citation>
    <scope>NUCLEOTIDE SEQUENCE</scope>
    <source>
        <strain evidence="1">USNM1676648</strain>
        <tissue evidence="1">Polyp</tissue>
    </source>
</reference>
<keyword evidence="2" id="KW-1185">Reference proteome</keyword>
<dbReference type="Proteomes" id="UP001163046">
    <property type="component" value="Unassembled WGS sequence"/>
</dbReference>
<protein>
    <submittedName>
        <fullName evidence="1">Uncharacterized protein</fullName>
    </submittedName>
</protein>
<dbReference type="AlphaFoldDB" id="A0A9X0CE42"/>
<organism evidence="1 2">
    <name type="scientific">Desmophyllum pertusum</name>
    <dbReference type="NCBI Taxonomy" id="174260"/>
    <lineage>
        <taxon>Eukaryota</taxon>
        <taxon>Metazoa</taxon>
        <taxon>Cnidaria</taxon>
        <taxon>Anthozoa</taxon>
        <taxon>Hexacorallia</taxon>
        <taxon>Scleractinia</taxon>
        <taxon>Caryophylliina</taxon>
        <taxon>Caryophylliidae</taxon>
        <taxon>Desmophyllum</taxon>
    </lineage>
</organism>
<sequence length="159" mass="18108">MAERVNLSDDCVVLLEQLLKSNCDLAAENQRLRQEHERSANSQAEVLQRIEQRLQDRECTVPGRLVGRPRRRDERKIAVPPACRVNAVDIALELIQHSKPKGFQIMGENLDLHLNVRHMGTSNKNKSLHTFNMVAIKDVLSGENLEDVTERTLDSVKVH</sequence>
<evidence type="ECO:0000313" key="2">
    <source>
        <dbReference type="Proteomes" id="UP001163046"/>
    </source>
</evidence>
<dbReference type="OrthoDB" id="5966447at2759"/>
<gene>
    <name evidence="1" type="ORF">OS493_033205</name>
</gene>
<dbReference type="EMBL" id="MU827820">
    <property type="protein sequence ID" value="KAJ7322042.1"/>
    <property type="molecule type" value="Genomic_DNA"/>
</dbReference>
<comment type="caution">
    <text evidence="1">The sequence shown here is derived from an EMBL/GenBank/DDBJ whole genome shotgun (WGS) entry which is preliminary data.</text>
</comment>
<proteinExistence type="predicted"/>
<evidence type="ECO:0000313" key="1">
    <source>
        <dbReference type="EMBL" id="KAJ7322042.1"/>
    </source>
</evidence>
<accession>A0A9X0CE42</accession>
<name>A0A9X0CE42_9CNID</name>